<dbReference type="SUPFAM" id="SSF56059">
    <property type="entry name" value="Glutathione synthetase ATP-binding domain-like"/>
    <property type="match status" value="1"/>
</dbReference>
<evidence type="ECO:0000256" key="1">
    <source>
        <dbReference type="ARBA" id="ARBA00022598"/>
    </source>
</evidence>
<dbReference type="GO" id="GO:0005829">
    <property type="term" value="C:cytosol"/>
    <property type="evidence" value="ECO:0007669"/>
    <property type="project" value="TreeGrafter"/>
</dbReference>
<feature type="binding site" evidence="5">
    <location>
        <begin position="268"/>
        <end position="269"/>
    </location>
    <ligand>
        <name>ATP</name>
        <dbReference type="ChEBI" id="CHEBI:30616"/>
    </ligand>
</feature>
<comment type="similarity">
    <text evidence="5 6">Belongs to the PurK/PurT family.</text>
</comment>
<dbReference type="PANTHER" id="PTHR11609">
    <property type="entry name" value="PURINE BIOSYNTHESIS PROTEIN 6/7, PUR6/7"/>
    <property type="match status" value="1"/>
</dbReference>
<dbReference type="InterPro" id="IPR005875">
    <property type="entry name" value="PurK"/>
</dbReference>
<dbReference type="EC" id="6.3.4.18" evidence="5 6"/>
<dbReference type="PANTHER" id="PTHR11609:SF5">
    <property type="entry name" value="PHOSPHORIBOSYLAMINOIMIDAZOLE CARBOXYLASE"/>
    <property type="match status" value="1"/>
</dbReference>
<dbReference type="NCBIfam" id="NF004680">
    <property type="entry name" value="PRK06019.1-6"/>
    <property type="match status" value="1"/>
</dbReference>
<keyword evidence="4 5" id="KW-0067">ATP-binding</keyword>
<dbReference type="UniPathway" id="UPA00074">
    <property type="reaction ID" value="UER00942"/>
</dbReference>
<evidence type="ECO:0000313" key="8">
    <source>
        <dbReference type="EMBL" id="ALC05173.1"/>
    </source>
</evidence>
<dbReference type="GO" id="GO:0034028">
    <property type="term" value="F:5-(carboxyamino)imidazole ribonucleotide synthase activity"/>
    <property type="evidence" value="ECO:0007669"/>
    <property type="project" value="UniProtKB-UniRule"/>
</dbReference>
<dbReference type="FunFam" id="3.30.470.20:FF:000029">
    <property type="entry name" value="N5-carboxyaminoimidazole ribonucleotide synthase"/>
    <property type="match status" value="1"/>
</dbReference>
<dbReference type="InterPro" id="IPR011761">
    <property type="entry name" value="ATP-grasp"/>
</dbReference>
<comment type="pathway">
    <text evidence="5 6">Purine metabolism; IMP biosynthesis via de novo pathway; 5-amino-1-(5-phospho-D-ribosyl)imidazole-4-carboxylate from 5-amino-1-(5-phospho-D-ribosyl)imidazole (N5-CAIR route): step 1/2.</text>
</comment>
<dbReference type="InterPro" id="IPR011054">
    <property type="entry name" value="Rudment_hybrid_motif"/>
</dbReference>
<dbReference type="Gene3D" id="3.30.470.20">
    <property type="entry name" value="ATP-grasp fold, B domain"/>
    <property type="match status" value="1"/>
</dbReference>
<dbReference type="Gene3D" id="3.40.50.20">
    <property type="match status" value="1"/>
</dbReference>
<keyword evidence="9" id="KW-1185">Reference proteome</keyword>
<dbReference type="InterPro" id="IPR016185">
    <property type="entry name" value="PreATP-grasp_dom_sf"/>
</dbReference>
<dbReference type="NCBIfam" id="NF004679">
    <property type="entry name" value="PRK06019.1-5"/>
    <property type="match status" value="1"/>
</dbReference>
<dbReference type="NCBIfam" id="TIGR01161">
    <property type="entry name" value="purK"/>
    <property type="match status" value="1"/>
</dbReference>
<evidence type="ECO:0000259" key="7">
    <source>
        <dbReference type="PROSITE" id="PS50975"/>
    </source>
</evidence>
<dbReference type="KEGG" id="cdx:CDES_03605"/>
<feature type="binding site" evidence="5">
    <location>
        <begin position="178"/>
        <end position="181"/>
    </location>
    <ligand>
        <name>ATP</name>
        <dbReference type="ChEBI" id="CHEBI:30616"/>
    </ligand>
</feature>
<comment type="function">
    <text evidence="6">Catalyzes the ATP-dependent conversion of 5-aminoimidazole ribonucleotide (AIR) and HCO(3)- to N5-carboxyaminoimidazole ribonucleotide (N5-CAIR).</text>
</comment>
<feature type="binding site" evidence="5">
    <location>
        <position position="186"/>
    </location>
    <ligand>
        <name>ATP</name>
        <dbReference type="ChEBI" id="CHEBI:30616"/>
    </ligand>
</feature>
<dbReference type="HAMAP" id="MF_01928">
    <property type="entry name" value="PurK"/>
    <property type="match status" value="1"/>
</dbReference>
<dbReference type="Pfam" id="PF22660">
    <property type="entry name" value="RS_preATP-grasp-like"/>
    <property type="match status" value="1"/>
</dbReference>
<dbReference type="InterPro" id="IPR054350">
    <property type="entry name" value="PurT/PurK_preATP-grasp"/>
</dbReference>
<dbReference type="PROSITE" id="PS50975">
    <property type="entry name" value="ATP_GRASP"/>
    <property type="match status" value="1"/>
</dbReference>
<dbReference type="SUPFAM" id="SSF51246">
    <property type="entry name" value="Rudiment single hybrid motif"/>
    <property type="match status" value="1"/>
</dbReference>
<sequence>MPVVAVIGDGQLARMMQTAAIELGQSLRVLAGAEDSSAAQVAADVVLGDYTNIDDLHRAIEGADVMTFDHEHVPTEHLHQLIAEGVNVQPGPDALVNAQDKLVMRKRLRELGAPVPPFAAIESVEDAEGFFDAVNGQVCLKARRGGYDGKGVWFPDTKEDLAQLVGELLEAGTSLMAEKKVALSRELSAMVARTPSGETKAWPVVESVQENGVCAQAIAPAPSLSAELQESTRGLAQRIATELGVTGVLAVELFETRDDNGQPEIFVNELAMRPHNTGHWTQDGCVTSQFEQHLRAVLDYPLGSTETLAEVTVMGNVLGADVDPGMPMATRMAEVWRKYPEAKIHLYGKGHRPGRKIGHVNMVGSDVEATREAALASAYFLVHAEWPAEG</sequence>
<dbReference type="Gene3D" id="3.30.1490.20">
    <property type="entry name" value="ATP-grasp fold, A domain"/>
    <property type="match status" value="1"/>
</dbReference>
<dbReference type="GO" id="GO:0004638">
    <property type="term" value="F:phosphoribosylaminoimidazole carboxylase activity"/>
    <property type="evidence" value="ECO:0007669"/>
    <property type="project" value="InterPro"/>
</dbReference>
<accession>A0A0M3Q977</accession>
<comment type="subunit">
    <text evidence="5 6">Homodimer.</text>
</comment>
<dbReference type="Pfam" id="PF17769">
    <property type="entry name" value="PurK_C"/>
    <property type="match status" value="1"/>
</dbReference>
<dbReference type="InterPro" id="IPR003135">
    <property type="entry name" value="ATP-grasp_carboxylate-amine"/>
</dbReference>
<keyword evidence="1 5" id="KW-0436">Ligase</keyword>
<feature type="binding site" evidence="5">
    <location>
        <position position="101"/>
    </location>
    <ligand>
        <name>ATP</name>
        <dbReference type="ChEBI" id="CHEBI:30616"/>
    </ligand>
</feature>
<evidence type="ECO:0000256" key="6">
    <source>
        <dbReference type="RuleBase" id="RU361200"/>
    </source>
</evidence>
<comment type="catalytic activity">
    <reaction evidence="5 6">
        <text>5-amino-1-(5-phospho-beta-D-ribosyl)imidazole + hydrogencarbonate + ATP = 5-carboxyamino-1-(5-phospho-D-ribosyl)imidazole + ADP + phosphate + 2 H(+)</text>
        <dbReference type="Rhea" id="RHEA:19317"/>
        <dbReference type="ChEBI" id="CHEBI:15378"/>
        <dbReference type="ChEBI" id="CHEBI:17544"/>
        <dbReference type="ChEBI" id="CHEBI:30616"/>
        <dbReference type="ChEBI" id="CHEBI:43474"/>
        <dbReference type="ChEBI" id="CHEBI:58730"/>
        <dbReference type="ChEBI" id="CHEBI:137981"/>
        <dbReference type="ChEBI" id="CHEBI:456216"/>
        <dbReference type="EC" id="6.3.4.18"/>
    </reaction>
</comment>
<dbReference type="Proteomes" id="UP000068067">
    <property type="component" value="Chromosome"/>
</dbReference>
<proteinExistence type="inferred from homology"/>
<dbReference type="AlphaFoldDB" id="A0A0M3Q977"/>
<reference evidence="8 9" key="1">
    <citation type="submission" date="2014-08" db="EMBL/GenBank/DDBJ databases">
        <title>Complete genome sequence of Corynebacterium deserti GIMN1.010 (=DSM 45689), isolated from desert sand in western China.</title>
        <authorList>
            <person name="Ruckert C."/>
            <person name="Albersmeier A."/>
            <person name="Kalinowski J."/>
        </authorList>
    </citation>
    <scope>NUCLEOTIDE SEQUENCE [LARGE SCALE GENOMIC DNA]</scope>
    <source>
        <strain evidence="8 9">GIMN1.010</strain>
    </source>
</reference>
<comment type="caution">
    <text evidence="5">Lacks conserved residue(s) required for the propagation of feature annotation.</text>
</comment>
<evidence type="ECO:0000256" key="4">
    <source>
        <dbReference type="ARBA" id="ARBA00022840"/>
    </source>
</evidence>
<keyword evidence="2 5" id="KW-0547">Nucleotide-binding</keyword>
<organism evidence="8 9">
    <name type="scientific">Corynebacterium deserti GIMN1.010</name>
    <dbReference type="NCBI Taxonomy" id="931089"/>
    <lineage>
        <taxon>Bacteria</taxon>
        <taxon>Bacillati</taxon>
        <taxon>Actinomycetota</taxon>
        <taxon>Actinomycetes</taxon>
        <taxon>Mycobacteriales</taxon>
        <taxon>Corynebacteriaceae</taxon>
        <taxon>Corynebacterium</taxon>
    </lineage>
</organism>
<dbReference type="InterPro" id="IPR013815">
    <property type="entry name" value="ATP_grasp_subdomain_1"/>
</dbReference>
<evidence type="ECO:0000313" key="9">
    <source>
        <dbReference type="Proteomes" id="UP000068067"/>
    </source>
</evidence>
<dbReference type="GO" id="GO:0005524">
    <property type="term" value="F:ATP binding"/>
    <property type="evidence" value="ECO:0007669"/>
    <property type="project" value="UniProtKB-UniRule"/>
</dbReference>
<keyword evidence="3 5" id="KW-0658">Purine biosynthesis</keyword>
<gene>
    <name evidence="5 6 8" type="primary">purK</name>
    <name evidence="8" type="ORF">CDES_03605</name>
</gene>
<evidence type="ECO:0000256" key="3">
    <source>
        <dbReference type="ARBA" id="ARBA00022755"/>
    </source>
</evidence>
<evidence type="ECO:0000256" key="2">
    <source>
        <dbReference type="ARBA" id="ARBA00022741"/>
    </source>
</evidence>
<dbReference type="Pfam" id="PF02222">
    <property type="entry name" value="ATP-grasp"/>
    <property type="match status" value="1"/>
</dbReference>
<dbReference type="STRING" id="931089.CDES_03605"/>
<dbReference type="SUPFAM" id="SSF52440">
    <property type="entry name" value="PreATP-grasp domain"/>
    <property type="match status" value="1"/>
</dbReference>
<dbReference type="GO" id="GO:0046872">
    <property type="term" value="F:metal ion binding"/>
    <property type="evidence" value="ECO:0007669"/>
    <property type="project" value="InterPro"/>
</dbReference>
<name>A0A0M3Q977_9CORY</name>
<dbReference type="PATRIC" id="fig|931089.4.peg.730"/>
<comment type="function">
    <text evidence="5">Catalyzes the ATP-dependent conversion of 5-aminoimidazole ribonucleotide (AIR) and HCO(3)(-) to N5-carboxyaminoimidazole ribonucleotide (N5-CAIR).</text>
</comment>
<feature type="domain" description="ATP-grasp" evidence="7">
    <location>
        <begin position="105"/>
        <end position="298"/>
    </location>
</feature>
<feature type="binding site" evidence="5">
    <location>
        <position position="141"/>
    </location>
    <ligand>
        <name>ATP</name>
        <dbReference type="ChEBI" id="CHEBI:30616"/>
    </ligand>
</feature>
<protein>
    <recommendedName>
        <fullName evidence="5 6">N5-carboxyaminoimidazole ribonucleotide synthase</fullName>
        <shortName evidence="5 6">N5-CAIR synthase</shortName>
        <ecNumber evidence="5 6">6.3.4.18</ecNumber>
    </recommendedName>
    <alternativeName>
        <fullName evidence="5 6">5-(carboxyamino)imidazole ribonucleotide synthetase</fullName>
    </alternativeName>
</protein>
<evidence type="ECO:0000256" key="5">
    <source>
        <dbReference type="HAMAP-Rule" id="MF_01928"/>
    </source>
</evidence>
<dbReference type="EMBL" id="CP009220">
    <property type="protein sequence ID" value="ALC05173.1"/>
    <property type="molecule type" value="Genomic_DNA"/>
</dbReference>
<dbReference type="InterPro" id="IPR040686">
    <property type="entry name" value="PurK_C"/>
</dbReference>
<dbReference type="GO" id="GO:0006189">
    <property type="term" value="P:'de novo' IMP biosynthetic process"/>
    <property type="evidence" value="ECO:0007669"/>
    <property type="project" value="UniProtKB-UniRule"/>
</dbReference>
<dbReference type="OrthoDB" id="9804625at2"/>